<name>A0ABN7B0N2_9HEMI</name>
<sequence length="68" mass="7518">MPQVPKFWVSISMVRSVSLSKTEEAVIRRRCDHCGPVLVNTAAHINGLLSGCEWEGRRRATGPVVVKT</sequence>
<proteinExistence type="predicted"/>
<dbReference type="EMBL" id="AP028916">
    <property type="protein sequence ID" value="BES97139.1"/>
    <property type="molecule type" value="Genomic_DNA"/>
</dbReference>
<organism evidence="1 2">
    <name type="scientific">Nesidiocoris tenuis</name>
    <dbReference type="NCBI Taxonomy" id="355587"/>
    <lineage>
        <taxon>Eukaryota</taxon>
        <taxon>Metazoa</taxon>
        <taxon>Ecdysozoa</taxon>
        <taxon>Arthropoda</taxon>
        <taxon>Hexapoda</taxon>
        <taxon>Insecta</taxon>
        <taxon>Pterygota</taxon>
        <taxon>Neoptera</taxon>
        <taxon>Paraneoptera</taxon>
        <taxon>Hemiptera</taxon>
        <taxon>Heteroptera</taxon>
        <taxon>Panheteroptera</taxon>
        <taxon>Cimicomorpha</taxon>
        <taxon>Miridae</taxon>
        <taxon>Dicyphina</taxon>
        <taxon>Nesidiocoris</taxon>
    </lineage>
</organism>
<protein>
    <submittedName>
        <fullName evidence="1">Uncharacterized protein</fullName>
    </submittedName>
</protein>
<accession>A0ABN7B0N2</accession>
<evidence type="ECO:0000313" key="2">
    <source>
        <dbReference type="Proteomes" id="UP001307889"/>
    </source>
</evidence>
<gene>
    <name evidence="1" type="ORF">NTJ_09953</name>
</gene>
<reference evidence="1 2" key="1">
    <citation type="submission" date="2023-09" db="EMBL/GenBank/DDBJ databases">
        <title>Nesidiocoris tenuis whole genome shotgun sequence.</title>
        <authorList>
            <person name="Shibata T."/>
            <person name="Shimoda M."/>
            <person name="Kobayashi T."/>
            <person name="Uehara T."/>
        </authorList>
    </citation>
    <scope>NUCLEOTIDE SEQUENCE [LARGE SCALE GENOMIC DNA]</scope>
    <source>
        <strain evidence="1 2">Japan</strain>
    </source>
</reference>
<dbReference type="Proteomes" id="UP001307889">
    <property type="component" value="Chromosome 8"/>
</dbReference>
<keyword evidence="2" id="KW-1185">Reference proteome</keyword>
<evidence type="ECO:0000313" key="1">
    <source>
        <dbReference type="EMBL" id="BES97139.1"/>
    </source>
</evidence>